<proteinExistence type="inferred from homology"/>
<dbReference type="PANTHER" id="PTHR11728:SF1">
    <property type="entry name" value="GLYCEROL-3-PHOSPHATE DEHYDROGENASE [NAD(+)] 2, CHLOROPLASTIC"/>
    <property type="match status" value="1"/>
</dbReference>
<dbReference type="InterPro" id="IPR036291">
    <property type="entry name" value="NAD(P)-bd_dom_sf"/>
</dbReference>
<dbReference type="SUPFAM" id="SSF51735">
    <property type="entry name" value="NAD(P)-binding Rossmann-fold domains"/>
    <property type="match status" value="1"/>
</dbReference>
<dbReference type="InterPro" id="IPR013328">
    <property type="entry name" value="6PGD_dom2"/>
</dbReference>
<dbReference type="GO" id="GO:0047952">
    <property type="term" value="F:glycerol-3-phosphate dehydrogenase [NAD(P)+] activity"/>
    <property type="evidence" value="ECO:0007669"/>
    <property type="project" value="UniProtKB-EC"/>
</dbReference>
<evidence type="ECO:0000259" key="4">
    <source>
        <dbReference type="Pfam" id="PF07479"/>
    </source>
</evidence>
<dbReference type="NCBIfam" id="NF000940">
    <property type="entry name" value="PRK00094.1-2"/>
    <property type="match status" value="1"/>
</dbReference>
<dbReference type="Gene3D" id="3.40.50.720">
    <property type="entry name" value="NAD(P)-binding Rossmann-like Domain"/>
    <property type="match status" value="1"/>
</dbReference>
<name>A0A644UCV9_9ZZZZ</name>
<dbReference type="Gene3D" id="1.10.1040.10">
    <property type="entry name" value="N-(1-d-carboxylethyl)-l-norvaline Dehydrogenase, domain 2"/>
    <property type="match status" value="1"/>
</dbReference>
<dbReference type="PIRSF" id="PIRSF000114">
    <property type="entry name" value="Glycerol-3-P_dh"/>
    <property type="match status" value="1"/>
</dbReference>
<comment type="similarity">
    <text evidence="1">Belongs to the NAD-dependent glycerol-3-phosphate dehydrogenase family.</text>
</comment>
<dbReference type="Pfam" id="PF07479">
    <property type="entry name" value="NAD_Gly3P_dh_C"/>
    <property type="match status" value="1"/>
</dbReference>
<dbReference type="GO" id="GO:0046168">
    <property type="term" value="P:glycerol-3-phosphate catabolic process"/>
    <property type="evidence" value="ECO:0007669"/>
    <property type="project" value="InterPro"/>
</dbReference>
<reference evidence="5" key="1">
    <citation type="submission" date="2019-08" db="EMBL/GenBank/DDBJ databases">
        <authorList>
            <person name="Kucharzyk K."/>
            <person name="Murdoch R.W."/>
            <person name="Higgins S."/>
            <person name="Loffler F."/>
        </authorList>
    </citation>
    <scope>NUCLEOTIDE SEQUENCE</scope>
</reference>
<evidence type="ECO:0000256" key="1">
    <source>
        <dbReference type="ARBA" id="ARBA00011009"/>
    </source>
</evidence>
<dbReference type="InterPro" id="IPR006109">
    <property type="entry name" value="G3P_DH_NAD-dep_C"/>
</dbReference>
<dbReference type="NCBIfam" id="NF000942">
    <property type="entry name" value="PRK00094.1-4"/>
    <property type="match status" value="1"/>
</dbReference>
<keyword evidence="2 5" id="KW-0560">Oxidoreductase</keyword>
<dbReference type="PROSITE" id="PS00957">
    <property type="entry name" value="NAD_G3PDH"/>
    <property type="match status" value="1"/>
</dbReference>
<gene>
    <name evidence="5" type="primary">gpsA_9</name>
    <name evidence="5" type="ORF">SDC9_22683</name>
</gene>
<organism evidence="5">
    <name type="scientific">bioreactor metagenome</name>
    <dbReference type="NCBI Taxonomy" id="1076179"/>
    <lineage>
        <taxon>unclassified sequences</taxon>
        <taxon>metagenomes</taxon>
        <taxon>ecological metagenomes</taxon>
    </lineage>
</organism>
<sequence>MKIAIFGSGSWATAIVKIATETHQEVFWWVREKEIVDGLKKHNHNPLYLSQCELNTSKITISNDIKKVISKADNLLFVIPSAFFARSLEGLSAEDFNNKNVISATKGIVPETNQIVAEYMRDNFNVSYANQAVISGPSHAEEIAKENLTYLTVGSHNSLLAKHIADSFQCRFVKTTISNDIEGIEYVGIMKNIYALSVGICKGLGFGDNFISVVVANGLQEMETFLALCSPLEERNINNLAYLGDLLVTCYSQHSRNRTFGQMIGFGYSVGSAQLEMKMVAEGYYAAKCIHDLNKTFKAEIPIADAVYRILYKASSAKKEFDLLSENFQ</sequence>
<dbReference type="EMBL" id="VSSQ01000101">
    <property type="protein sequence ID" value="MPL76833.1"/>
    <property type="molecule type" value="Genomic_DNA"/>
</dbReference>
<dbReference type="InterPro" id="IPR006168">
    <property type="entry name" value="G3P_DH_NAD-dep"/>
</dbReference>
<dbReference type="AlphaFoldDB" id="A0A644UCV9"/>
<dbReference type="GO" id="GO:0051287">
    <property type="term" value="F:NAD binding"/>
    <property type="evidence" value="ECO:0007669"/>
    <property type="project" value="InterPro"/>
</dbReference>
<dbReference type="EC" id="1.1.1.94" evidence="5"/>
<dbReference type="PANTHER" id="PTHR11728">
    <property type="entry name" value="GLYCEROL-3-PHOSPHATE DEHYDROGENASE"/>
    <property type="match status" value="1"/>
</dbReference>
<evidence type="ECO:0000313" key="5">
    <source>
        <dbReference type="EMBL" id="MPL76833.1"/>
    </source>
</evidence>
<dbReference type="PRINTS" id="PR00077">
    <property type="entry name" value="GPDHDRGNASE"/>
</dbReference>
<evidence type="ECO:0000256" key="2">
    <source>
        <dbReference type="ARBA" id="ARBA00023002"/>
    </source>
</evidence>
<protein>
    <submittedName>
        <fullName evidence="5">Glycerol-3-phosphate dehydrogenase [NAD(P)+]</fullName>
        <ecNumber evidence="5">1.1.1.94</ecNumber>
    </submittedName>
</protein>
<feature type="domain" description="Glycerol-3-phosphate dehydrogenase NAD-dependent C-terminal" evidence="4">
    <location>
        <begin position="180"/>
        <end position="319"/>
    </location>
</feature>
<dbReference type="InterPro" id="IPR011128">
    <property type="entry name" value="G3P_DH_NAD-dep_N"/>
</dbReference>
<comment type="caution">
    <text evidence="5">The sequence shown here is derived from an EMBL/GenBank/DDBJ whole genome shotgun (WGS) entry which is preliminary data.</text>
</comment>
<dbReference type="InterPro" id="IPR008927">
    <property type="entry name" value="6-PGluconate_DH-like_C_sf"/>
</dbReference>
<dbReference type="GO" id="GO:0005975">
    <property type="term" value="P:carbohydrate metabolic process"/>
    <property type="evidence" value="ECO:0007669"/>
    <property type="project" value="InterPro"/>
</dbReference>
<feature type="domain" description="Glycerol-3-phosphate dehydrogenase NAD-dependent N-terminal" evidence="3">
    <location>
        <begin position="2"/>
        <end position="158"/>
    </location>
</feature>
<evidence type="ECO:0000259" key="3">
    <source>
        <dbReference type="Pfam" id="PF01210"/>
    </source>
</evidence>
<accession>A0A644UCV9</accession>
<dbReference type="GO" id="GO:0005829">
    <property type="term" value="C:cytosol"/>
    <property type="evidence" value="ECO:0007669"/>
    <property type="project" value="TreeGrafter"/>
</dbReference>
<dbReference type="SUPFAM" id="SSF48179">
    <property type="entry name" value="6-phosphogluconate dehydrogenase C-terminal domain-like"/>
    <property type="match status" value="1"/>
</dbReference>
<dbReference type="Pfam" id="PF01210">
    <property type="entry name" value="NAD_Gly3P_dh_N"/>
    <property type="match status" value="1"/>
</dbReference>